<gene>
    <name evidence="1" type="primary">yqbP</name>
    <name evidence="1" type="ORF">XYCOK13_35920</name>
</gene>
<keyword evidence="2" id="KW-1185">Reference proteome</keyword>
<dbReference type="Proteomes" id="UP000677918">
    <property type="component" value="Unassembled WGS sequence"/>
</dbReference>
<evidence type="ECO:0008006" key="3">
    <source>
        <dbReference type="Google" id="ProtNLM"/>
    </source>
</evidence>
<comment type="caution">
    <text evidence="1">The sequence shown here is derived from an EMBL/GenBank/DDBJ whole genome shotgun (WGS) entry which is preliminary data.</text>
</comment>
<protein>
    <recommendedName>
        <fullName evidence="3">LysM domain-containing protein</fullName>
    </recommendedName>
</protein>
<organism evidence="1 2">
    <name type="scientific">Xylanibacillus composti</name>
    <dbReference type="NCBI Taxonomy" id="1572762"/>
    <lineage>
        <taxon>Bacteria</taxon>
        <taxon>Bacillati</taxon>
        <taxon>Bacillota</taxon>
        <taxon>Bacilli</taxon>
        <taxon>Bacillales</taxon>
        <taxon>Paenibacillaceae</taxon>
        <taxon>Xylanibacillus</taxon>
    </lineage>
</organism>
<evidence type="ECO:0000313" key="1">
    <source>
        <dbReference type="EMBL" id="GIQ70768.1"/>
    </source>
</evidence>
<dbReference type="AlphaFoldDB" id="A0A8J4H4F1"/>
<dbReference type="EMBL" id="BOVK01000058">
    <property type="protein sequence ID" value="GIQ70768.1"/>
    <property type="molecule type" value="Genomic_DNA"/>
</dbReference>
<proteinExistence type="predicted"/>
<dbReference type="RefSeq" id="WP_213413580.1">
    <property type="nucleotide sequence ID" value="NZ_BOVK01000058.1"/>
</dbReference>
<name>A0A8J4H4F1_9BACL</name>
<evidence type="ECO:0000313" key="2">
    <source>
        <dbReference type="Proteomes" id="UP000677918"/>
    </source>
</evidence>
<reference evidence="1" key="1">
    <citation type="submission" date="2021-04" db="EMBL/GenBank/DDBJ databases">
        <title>Draft genome sequence of Xylanibacillus composti strain K13.</title>
        <authorList>
            <person name="Uke A."/>
            <person name="Chhe C."/>
            <person name="Baramee S."/>
            <person name="Kosugi A."/>
        </authorList>
    </citation>
    <scope>NUCLEOTIDE SEQUENCE</scope>
    <source>
        <strain evidence="1">K13</strain>
    </source>
</reference>
<accession>A0A8J4H4F1</accession>
<sequence length="243" mass="27741">MSENHSILLSFNNKAENLRIPVLPDKIDFGEKGKIRTFDMVGNVGHSEEARALGFNQANVYQGRELTSVSFSSFFPGESYKEARRIQQYNGAKEAVEQIQYWMSRKEPKRFTYEGSKYGHERDTFFITFPVSIESFNWGPRAGSDDIEYSITLRRYEFYAARKATIVTDANGNQKIVLGAKPRLDERVRPDSVELQPGENLVILAKRWLGDTGRYREIMELNGITAAQAKNLTVGMVIRLPQD</sequence>